<reference evidence="1 2" key="1">
    <citation type="journal article" date="2009" name="Science">
        <title>Green evolution and dynamic adaptations revealed by genomes of the marine picoeukaryotes Micromonas.</title>
        <authorList>
            <person name="Worden A.Z."/>
            <person name="Lee J.H."/>
            <person name="Mock T."/>
            <person name="Rouze P."/>
            <person name="Simmons M.P."/>
            <person name="Aerts A.L."/>
            <person name="Allen A.E."/>
            <person name="Cuvelier M.L."/>
            <person name="Derelle E."/>
            <person name="Everett M.V."/>
            <person name="Foulon E."/>
            <person name="Grimwood J."/>
            <person name="Gundlach H."/>
            <person name="Henrissat B."/>
            <person name="Napoli C."/>
            <person name="McDonald S.M."/>
            <person name="Parker M.S."/>
            <person name="Rombauts S."/>
            <person name="Salamov A."/>
            <person name="Von Dassow P."/>
            <person name="Badger J.H."/>
            <person name="Coutinho P.M."/>
            <person name="Demir E."/>
            <person name="Dubchak I."/>
            <person name="Gentemann C."/>
            <person name="Eikrem W."/>
            <person name="Gready J.E."/>
            <person name="John U."/>
            <person name="Lanier W."/>
            <person name="Lindquist E.A."/>
            <person name="Lucas S."/>
            <person name="Mayer K.F."/>
            <person name="Moreau H."/>
            <person name="Not F."/>
            <person name="Otillar R."/>
            <person name="Panaud O."/>
            <person name="Pangilinan J."/>
            <person name="Paulsen I."/>
            <person name="Piegu B."/>
            <person name="Poliakov A."/>
            <person name="Robbens S."/>
            <person name="Schmutz J."/>
            <person name="Toulza E."/>
            <person name="Wyss T."/>
            <person name="Zelensky A."/>
            <person name="Zhou K."/>
            <person name="Armbrust E.V."/>
            <person name="Bhattacharya D."/>
            <person name="Goodenough U.W."/>
            <person name="Van de Peer Y."/>
            <person name="Grigoriev I.V."/>
        </authorList>
    </citation>
    <scope>NUCLEOTIDE SEQUENCE [LARGE SCALE GENOMIC DNA]</scope>
    <source>
        <strain evidence="1 2">CCMP1545</strain>
    </source>
</reference>
<dbReference type="KEGG" id="mpp:MICPUCDRAFT_57458"/>
<dbReference type="EMBL" id="GG663738">
    <property type="protein sequence ID" value="EEH57787.1"/>
    <property type="molecule type" value="Genomic_DNA"/>
</dbReference>
<keyword evidence="2" id="KW-1185">Reference proteome</keyword>
<proteinExistence type="predicted"/>
<accession>C1MQY5</accession>
<dbReference type="GeneID" id="9683649"/>
<dbReference type="AlphaFoldDB" id="C1MQY5"/>
<dbReference type="Proteomes" id="UP000001876">
    <property type="component" value="Unassembled WGS sequence"/>
</dbReference>
<dbReference type="OMA" id="MSWIYGS"/>
<dbReference type="RefSeq" id="XP_003057836.1">
    <property type="nucleotide sequence ID" value="XM_003057790.1"/>
</dbReference>
<evidence type="ECO:0000313" key="1">
    <source>
        <dbReference type="EMBL" id="EEH57787.1"/>
    </source>
</evidence>
<organism evidence="2">
    <name type="scientific">Micromonas pusilla (strain CCMP1545)</name>
    <name type="common">Picoplanktonic green alga</name>
    <dbReference type="NCBI Taxonomy" id="564608"/>
    <lineage>
        <taxon>Eukaryota</taxon>
        <taxon>Viridiplantae</taxon>
        <taxon>Chlorophyta</taxon>
        <taxon>Mamiellophyceae</taxon>
        <taxon>Mamiellales</taxon>
        <taxon>Mamiellaceae</taxon>
        <taxon>Micromonas</taxon>
    </lineage>
</organism>
<protein>
    <submittedName>
        <fullName evidence="1">Predicted protein</fullName>
    </submittedName>
</protein>
<evidence type="ECO:0000313" key="2">
    <source>
        <dbReference type="Proteomes" id="UP000001876"/>
    </source>
</evidence>
<gene>
    <name evidence="1" type="ORF">MICPUCDRAFT_57458</name>
</gene>
<dbReference type="OrthoDB" id="10537187at2759"/>
<name>C1MQY5_MICPC</name>
<sequence length="97" mass="10556">MSWIYGSAGGTSFWDEQIKKEKQLKKTWASTYGVELANAPREPSAEEREKAELEAKAIAKAEAEAAAKADRAKLWKVTQPVWKTKCGPTGASTGSIV</sequence>